<keyword evidence="1" id="KW-0997">Cell inner membrane</keyword>
<dbReference type="STRING" id="391009.Tmel_0199"/>
<keyword evidence="1" id="KW-0813">Transport</keyword>
<feature type="transmembrane region" description="Helical" evidence="1">
    <location>
        <begin position="180"/>
        <end position="198"/>
    </location>
</feature>
<gene>
    <name evidence="2" type="ordered locus">Tmel_0199</name>
</gene>
<feature type="transmembrane region" description="Helical" evidence="1">
    <location>
        <begin position="9"/>
        <end position="27"/>
    </location>
</feature>
<dbReference type="EMBL" id="CP000716">
    <property type="protein sequence ID" value="ABR30076.1"/>
    <property type="molecule type" value="Genomic_DNA"/>
</dbReference>
<evidence type="ECO:0000256" key="1">
    <source>
        <dbReference type="HAMAP-Rule" id="MF_02088"/>
    </source>
</evidence>
<feature type="transmembrane region" description="Helical" evidence="1">
    <location>
        <begin position="109"/>
        <end position="134"/>
    </location>
</feature>
<dbReference type="GO" id="GO:0022857">
    <property type="term" value="F:transmembrane transporter activity"/>
    <property type="evidence" value="ECO:0007669"/>
    <property type="project" value="UniProtKB-UniRule"/>
</dbReference>
<dbReference type="KEGG" id="tme:Tmel_0199"/>
<dbReference type="PANTHER" id="PTHR34300:SF2">
    <property type="entry name" value="QUEUOSINE PRECURSOR TRANSPORTER-RELATED"/>
    <property type="match status" value="1"/>
</dbReference>
<keyword evidence="1" id="KW-0812">Transmembrane</keyword>
<feature type="transmembrane region" description="Helical" evidence="1">
    <location>
        <begin position="67"/>
        <end position="89"/>
    </location>
</feature>
<proteinExistence type="inferred from homology"/>
<reference evidence="2 3" key="1">
    <citation type="submission" date="2007-05" db="EMBL/GenBank/DDBJ databases">
        <title>Complete sequence of Thermosipho melanesiensis BI429.</title>
        <authorList>
            <consortium name="US DOE Joint Genome Institute"/>
            <person name="Copeland A."/>
            <person name="Lucas S."/>
            <person name="Lapidus A."/>
            <person name="Barry K."/>
            <person name="Glavina del Rio T."/>
            <person name="Dalin E."/>
            <person name="Tice H."/>
            <person name="Pitluck S."/>
            <person name="Chertkov O."/>
            <person name="Brettin T."/>
            <person name="Bruce D."/>
            <person name="Detter J.C."/>
            <person name="Han C."/>
            <person name="Schmutz J."/>
            <person name="Larimer F."/>
            <person name="Land M."/>
            <person name="Hauser L."/>
            <person name="Kyrpides N."/>
            <person name="Mikhailova N."/>
            <person name="Nelson K."/>
            <person name="Gogarten J.P."/>
            <person name="Noll K."/>
            <person name="Richardson P."/>
        </authorList>
    </citation>
    <scope>NUCLEOTIDE SEQUENCE [LARGE SCALE GENOMIC DNA]</scope>
    <source>
        <strain evidence="3">DSM 12029 / CIP 104789 / BI429</strain>
    </source>
</reference>
<feature type="transmembrane region" description="Helical" evidence="1">
    <location>
        <begin position="155"/>
        <end position="174"/>
    </location>
</feature>
<dbReference type="OrthoDB" id="9805479at2"/>
<dbReference type="Pfam" id="PF02592">
    <property type="entry name" value="Vut_1"/>
    <property type="match status" value="1"/>
</dbReference>
<evidence type="ECO:0000313" key="2">
    <source>
        <dbReference type="EMBL" id="ABR30076.1"/>
    </source>
</evidence>
<sequence>MLKKNYESLTTLNVFFSISVVVSNIVASKVIKIGWFVVPSAVFAYAITFLITDIIDEIWGKNEAQKTVWRGFFAQIFSSILILTAQWLPVAPFMPEQQNHFVAVLGQNWRFAIASLIAYLISQSIDVNLFSFFGKLTRGKKKWIRNNFSTMTSQFIDTMIFITIAFFGVVPNLWQMIMSQYLLKLIIAAVDTPFFYLFTKGYIFDFES</sequence>
<comment type="similarity">
    <text evidence="1">Belongs to the vitamin uptake transporter (VUT/ECF) (TC 2.A.88) family. Q precursor transporter subfamily.</text>
</comment>
<dbReference type="InterPro" id="IPR003744">
    <property type="entry name" value="YhhQ"/>
</dbReference>
<keyword evidence="1" id="KW-1133">Transmembrane helix</keyword>
<keyword evidence="1" id="KW-1003">Cell membrane</keyword>
<comment type="subcellular location">
    <subcellularLocation>
        <location evidence="1">Cell inner membrane</location>
        <topology evidence="1">Multi-pass membrane protein</topology>
    </subcellularLocation>
</comment>
<dbReference type="Proteomes" id="UP000001110">
    <property type="component" value="Chromosome"/>
</dbReference>
<organism evidence="2 3">
    <name type="scientific">Thermosipho melanesiensis (strain DSM 12029 / CIP 104789 / BI429)</name>
    <dbReference type="NCBI Taxonomy" id="391009"/>
    <lineage>
        <taxon>Bacteria</taxon>
        <taxon>Thermotogati</taxon>
        <taxon>Thermotogota</taxon>
        <taxon>Thermotogae</taxon>
        <taxon>Thermotogales</taxon>
        <taxon>Fervidobacteriaceae</taxon>
        <taxon>Thermosipho</taxon>
    </lineage>
</organism>
<feature type="transmembrane region" description="Helical" evidence="1">
    <location>
        <begin position="33"/>
        <end position="55"/>
    </location>
</feature>
<dbReference type="GO" id="GO:0005886">
    <property type="term" value="C:plasma membrane"/>
    <property type="evidence" value="ECO:0007669"/>
    <property type="project" value="UniProtKB-SubCell"/>
</dbReference>
<dbReference type="HOGENOM" id="CLU_075503_0_1_0"/>
<dbReference type="PANTHER" id="PTHR34300">
    <property type="entry name" value="QUEUOSINE PRECURSOR TRANSPORTER-RELATED"/>
    <property type="match status" value="1"/>
</dbReference>
<protein>
    <recommendedName>
        <fullName evidence="1">Probable queuosine precursor transporter</fullName>
        <shortName evidence="1">Q precursor transporter</shortName>
    </recommendedName>
</protein>
<keyword evidence="1" id="KW-0472">Membrane</keyword>
<dbReference type="RefSeq" id="WP_012056437.1">
    <property type="nucleotide sequence ID" value="NC_009616.1"/>
</dbReference>
<accession>A6LJH5</accession>
<dbReference type="HAMAP" id="MF_02088">
    <property type="entry name" value="Q_prec_transport"/>
    <property type="match status" value="1"/>
</dbReference>
<name>A6LJH5_THEM4</name>
<dbReference type="NCBIfam" id="TIGR00697">
    <property type="entry name" value="queuosine precursor transporter"/>
    <property type="match status" value="1"/>
</dbReference>
<dbReference type="eggNOG" id="COG1738">
    <property type="taxonomic scope" value="Bacteria"/>
</dbReference>
<reference evidence="2 3" key="2">
    <citation type="journal article" date="2009" name="Proc. Natl. Acad. Sci. U.S.A.">
        <title>On the chimeric nature, thermophilic origin, and phylogenetic placement of the Thermotogales.</title>
        <authorList>
            <person name="Zhaxybayeva O."/>
            <person name="Swithers K.S."/>
            <person name="Lapierre P."/>
            <person name="Fournier G.P."/>
            <person name="Bickhart D.M."/>
            <person name="DeBoy R.T."/>
            <person name="Nelson K.E."/>
            <person name="Nesbo C.L."/>
            <person name="Doolittle W.F."/>
            <person name="Gogarten J.P."/>
            <person name="Noll K.M."/>
        </authorList>
    </citation>
    <scope>NUCLEOTIDE SEQUENCE [LARGE SCALE GENOMIC DNA]</scope>
    <source>
        <strain evidence="3">DSM 12029 / CIP 104789 / BI429</strain>
    </source>
</reference>
<comment type="function">
    <text evidence="1">Involved in the import of queuosine (Q) precursors, required for Q precursor salvage.</text>
</comment>
<dbReference type="AlphaFoldDB" id="A6LJH5"/>
<evidence type="ECO:0000313" key="3">
    <source>
        <dbReference type="Proteomes" id="UP000001110"/>
    </source>
</evidence>